<keyword evidence="3" id="KW-1185">Reference proteome</keyword>
<organism evidence="2 3">
    <name type="scientific">Phyllobacterium pellucidum</name>
    <dbReference type="NCBI Taxonomy" id="2740464"/>
    <lineage>
        <taxon>Bacteria</taxon>
        <taxon>Pseudomonadati</taxon>
        <taxon>Pseudomonadota</taxon>
        <taxon>Alphaproteobacteria</taxon>
        <taxon>Hyphomicrobiales</taxon>
        <taxon>Phyllobacteriaceae</taxon>
        <taxon>Phyllobacterium</taxon>
    </lineage>
</organism>
<sequence>MFVEKFITNWFAAAATLGAVAFAIKAGWHWHASTDIITADELASLSDGRNALAETIDASMRQSALLAKGASAASIAAILAACALLALLARLS</sequence>
<gene>
    <name evidence="2" type="ORF">HQ945_22030</name>
</gene>
<keyword evidence="1" id="KW-0812">Transmembrane</keyword>
<evidence type="ECO:0000313" key="2">
    <source>
        <dbReference type="EMBL" id="NTS33943.1"/>
    </source>
</evidence>
<comment type="caution">
    <text evidence="2">The sequence shown here is derived from an EMBL/GenBank/DDBJ whole genome shotgun (WGS) entry which is preliminary data.</text>
</comment>
<accession>A0A849W1Q8</accession>
<keyword evidence="1" id="KW-0472">Membrane</keyword>
<dbReference type="AlphaFoldDB" id="A0A849W1Q8"/>
<dbReference type="EMBL" id="JABUMX010000008">
    <property type="protein sequence ID" value="NTS33943.1"/>
    <property type="molecule type" value="Genomic_DNA"/>
</dbReference>
<dbReference type="RefSeq" id="WP_113280519.1">
    <property type="nucleotide sequence ID" value="NZ_CP088292.1"/>
</dbReference>
<evidence type="ECO:0000313" key="3">
    <source>
        <dbReference type="Proteomes" id="UP000550508"/>
    </source>
</evidence>
<feature type="transmembrane region" description="Helical" evidence="1">
    <location>
        <begin position="69"/>
        <end position="89"/>
    </location>
</feature>
<keyword evidence="1" id="KW-1133">Transmembrane helix</keyword>
<name>A0A849W1Q8_9HYPH</name>
<evidence type="ECO:0000256" key="1">
    <source>
        <dbReference type="SAM" id="Phobius"/>
    </source>
</evidence>
<reference evidence="2 3" key="1">
    <citation type="submission" date="2020-05" db="EMBL/GenBank/DDBJ databases">
        <authorList>
            <person name="Kim M.K."/>
        </authorList>
    </citation>
    <scope>NUCLEOTIDE SEQUENCE [LARGE SCALE GENOMIC DNA]</scope>
    <source>
        <strain evidence="2 3">BT25</strain>
    </source>
</reference>
<proteinExistence type="predicted"/>
<feature type="transmembrane region" description="Helical" evidence="1">
    <location>
        <begin position="6"/>
        <end position="24"/>
    </location>
</feature>
<protein>
    <submittedName>
        <fullName evidence="2">Uncharacterized protein</fullName>
    </submittedName>
</protein>
<dbReference type="Proteomes" id="UP000550508">
    <property type="component" value="Unassembled WGS sequence"/>
</dbReference>